<dbReference type="STRING" id="291195.A0A437AMT7"/>
<evidence type="ECO:0000313" key="7">
    <source>
        <dbReference type="Proteomes" id="UP000282876"/>
    </source>
</evidence>
<organism evidence="6 7">
    <name type="scientific">Tubulinosema ratisbonensis</name>
    <dbReference type="NCBI Taxonomy" id="291195"/>
    <lineage>
        <taxon>Eukaryota</taxon>
        <taxon>Fungi</taxon>
        <taxon>Fungi incertae sedis</taxon>
        <taxon>Microsporidia</taxon>
        <taxon>Tubulinosematoidea</taxon>
        <taxon>Tubulinosematidae</taxon>
        <taxon>Tubulinosema</taxon>
    </lineage>
</organism>
<dbReference type="GO" id="GO:0006412">
    <property type="term" value="P:translation"/>
    <property type="evidence" value="ECO:0007669"/>
    <property type="project" value="InterPro"/>
</dbReference>
<gene>
    <name evidence="6" type="ORF">TUBRATIS_009540</name>
</gene>
<dbReference type="OrthoDB" id="1294322at2759"/>
<dbReference type="Gene3D" id="3.10.20.10">
    <property type="match status" value="2"/>
</dbReference>
<dbReference type="VEuPathDB" id="MicrosporidiaDB:TUBRATIS_009540"/>
<dbReference type="GO" id="GO:1990904">
    <property type="term" value="C:ribonucleoprotein complex"/>
    <property type="evidence" value="ECO:0007669"/>
    <property type="project" value="UniProtKB-KW"/>
</dbReference>
<comment type="similarity">
    <text evidence="1 4">Belongs to the eukaryotic ribosomal protein eL20 family.</text>
</comment>
<dbReference type="InterPro" id="IPR021138">
    <property type="entry name" value="Ribosomal_eL20_eukaryotes"/>
</dbReference>
<dbReference type="GO" id="GO:0005840">
    <property type="term" value="C:ribosome"/>
    <property type="evidence" value="ECO:0007669"/>
    <property type="project" value="UniProtKB-KW"/>
</dbReference>
<accession>A0A437AMT7</accession>
<sequence length="182" mass="21045">MTMIKASKPTIGVKEFKVFGSKMPTEKEAFPQIFTMSLFAKNELIARSKFLKQLRIKHKIKSTSAVILKVEEQIEDLTNMTVKNYGIKFVFRSRKGSLQNMYKEFRAISRCDAVDSLFGDMASRHKVKSDDVFIVSINEKQKDELIRQKTIEFAEEGVYFPVFKKELIVKDDLVLKGTKLFD</sequence>
<evidence type="ECO:0000256" key="2">
    <source>
        <dbReference type="ARBA" id="ARBA00022980"/>
    </source>
</evidence>
<keyword evidence="2 4" id="KW-0689">Ribosomal protein</keyword>
<dbReference type="InterPro" id="IPR023573">
    <property type="entry name" value="Ribosomal_eL20_dom"/>
</dbReference>
<feature type="domain" description="Large ribosomal subunit protein eL20" evidence="5">
    <location>
        <begin position="83"/>
        <end position="137"/>
    </location>
</feature>
<keyword evidence="3 4" id="KW-0687">Ribonucleoprotein</keyword>
<dbReference type="Proteomes" id="UP000282876">
    <property type="component" value="Unassembled WGS sequence"/>
</dbReference>
<dbReference type="InterPro" id="IPR028877">
    <property type="entry name" value="Ribosomal_eL20"/>
</dbReference>
<dbReference type="GO" id="GO:0003735">
    <property type="term" value="F:structural constituent of ribosome"/>
    <property type="evidence" value="ECO:0007669"/>
    <property type="project" value="InterPro"/>
</dbReference>
<reference evidence="6 7" key="1">
    <citation type="submission" date="2018-10" db="EMBL/GenBank/DDBJ databases">
        <title>Draft genome sequence of the microsporidian Tubulinosema ratisbonensis.</title>
        <authorList>
            <person name="Polonais V."/>
            <person name="Peyretaillade E."/>
            <person name="Niehus S."/>
            <person name="Wawrzyniak I."/>
            <person name="Franchet A."/>
            <person name="Gaspin C."/>
            <person name="Reichstadt M."/>
            <person name="Belser C."/>
            <person name="Labadie K."/>
            <person name="Delbac F."/>
            <person name="Ferrandon D."/>
        </authorList>
    </citation>
    <scope>NUCLEOTIDE SEQUENCE [LARGE SCALE GENOMIC DNA]</scope>
    <source>
        <strain evidence="6 7">Franzen</strain>
    </source>
</reference>
<evidence type="ECO:0000313" key="6">
    <source>
        <dbReference type="EMBL" id="RVD92535.1"/>
    </source>
</evidence>
<evidence type="ECO:0000256" key="3">
    <source>
        <dbReference type="ARBA" id="ARBA00023274"/>
    </source>
</evidence>
<comment type="caution">
    <text evidence="6">The sequence shown here is derived from an EMBL/GenBank/DDBJ whole genome shotgun (WGS) entry which is preliminary data.</text>
</comment>
<name>A0A437AMT7_9MICR</name>
<dbReference type="Pfam" id="PF01775">
    <property type="entry name" value="Ribosomal_L18A"/>
    <property type="match status" value="1"/>
</dbReference>
<proteinExistence type="inferred from homology"/>
<dbReference type="PANTHER" id="PTHR10052">
    <property type="entry name" value="60S RIBOSOMAL PROTEIN L18A"/>
    <property type="match status" value="1"/>
</dbReference>
<dbReference type="SUPFAM" id="SSF160374">
    <property type="entry name" value="RplX-like"/>
    <property type="match status" value="1"/>
</dbReference>
<keyword evidence="7" id="KW-1185">Reference proteome</keyword>
<dbReference type="PIRSF" id="PIRSF002190">
    <property type="entry name" value="Ribosomal_L18a"/>
    <property type="match status" value="1"/>
</dbReference>
<evidence type="ECO:0000259" key="5">
    <source>
        <dbReference type="Pfam" id="PF01775"/>
    </source>
</evidence>
<dbReference type="HAMAP" id="MF_00273">
    <property type="entry name" value="Ribosomal_eL20"/>
    <property type="match status" value="1"/>
</dbReference>
<evidence type="ECO:0000256" key="1">
    <source>
        <dbReference type="ARBA" id="ARBA00009362"/>
    </source>
</evidence>
<dbReference type="EMBL" id="RCSS01000194">
    <property type="protein sequence ID" value="RVD92535.1"/>
    <property type="molecule type" value="Genomic_DNA"/>
</dbReference>
<dbReference type="AlphaFoldDB" id="A0A437AMT7"/>
<protein>
    <recommendedName>
        <fullName evidence="4">60S ribosomal protein L20</fullName>
    </recommendedName>
</protein>
<evidence type="ECO:0000256" key="4">
    <source>
        <dbReference type="PIRNR" id="PIRNR002190"/>
    </source>
</evidence>